<keyword evidence="2" id="KW-0231">Viral genome packaging</keyword>
<evidence type="ECO:0000256" key="2">
    <source>
        <dbReference type="ARBA" id="ARBA00023219"/>
    </source>
</evidence>
<sequence length="145" mass="16372">MTSKFSPKQKRFITEYPKDMNATQAAIRAGYSPKTAYSQGQRLLKKAEIKKAIEDLIRSIRRDNIADIEEVLEFYSLAVRGQVDEEVVVVEGRGDGFSKARVIRKQISAKDRIKAAEQLQKRYEAAGIDIEVEDLSDIEGDIYSG</sequence>
<keyword evidence="4" id="KW-1185">Reference proteome</keyword>
<gene>
    <name evidence="3" type="ORF">SAMN04489866_10170</name>
</gene>
<dbReference type="InterPro" id="IPR038713">
    <property type="entry name" value="Terminase_Gp1_N_sf"/>
</dbReference>
<dbReference type="Pfam" id="PF03592">
    <property type="entry name" value="Terminase_2"/>
    <property type="match status" value="1"/>
</dbReference>
<keyword evidence="1" id="KW-1188">Viral release from host cell</keyword>
<dbReference type="STRING" id="2741.SAMN04489866_10170"/>
<dbReference type="Gene3D" id="6.10.140.2160">
    <property type="match status" value="1"/>
</dbReference>
<proteinExistence type="predicted"/>
<evidence type="ECO:0000256" key="1">
    <source>
        <dbReference type="ARBA" id="ARBA00022612"/>
    </source>
</evidence>
<dbReference type="AlphaFoldDB" id="A0A1G6RPK7"/>
<dbReference type="InterPro" id="IPR005335">
    <property type="entry name" value="Terminase_ssu"/>
</dbReference>
<dbReference type="RefSeq" id="WP_091790771.1">
    <property type="nucleotide sequence ID" value="NZ_FNAF01000001.1"/>
</dbReference>
<name>A0A1G6RPK7_PEPNI</name>
<reference evidence="3 4" key="1">
    <citation type="submission" date="2016-10" db="EMBL/GenBank/DDBJ databases">
        <authorList>
            <person name="de Groot N.N."/>
        </authorList>
    </citation>
    <scope>NUCLEOTIDE SEQUENCE [LARGE SCALE GENOMIC DNA]</scope>
    <source>
        <strain evidence="3 4">DSM 20475</strain>
    </source>
</reference>
<dbReference type="Gene3D" id="1.10.10.1400">
    <property type="entry name" value="Terminase, small subunit, N-terminal DNA-binding domain, HTH motif"/>
    <property type="match status" value="1"/>
</dbReference>
<dbReference type="GO" id="GO:0051276">
    <property type="term" value="P:chromosome organization"/>
    <property type="evidence" value="ECO:0007669"/>
    <property type="project" value="InterPro"/>
</dbReference>
<evidence type="ECO:0000313" key="3">
    <source>
        <dbReference type="EMBL" id="SDD05915.1"/>
    </source>
</evidence>
<protein>
    <submittedName>
        <fullName evidence="3">Phage terminase small subunit</fullName>
    </submittedName>
</protein>
<dbReference type="Proteomes" id="UP000198995">
    <property type="component" value="Unassembled WGS sequence"/>
</dbReference>
<dbReference type="EMBL" id="FNAF01000001">
    <property type="protein sequence ID" value="SDD05915.1"/>
    <property type="molecule type" value="Genomic_DNA"/>
</dbReference>
<organism evidence="3 4">
    <name type="scientific">Peptococcus niger</name>
    <dbReference type="NCBI Taxonomy" id="2741"/>
    <lineage>
        <taxon>Bacteria</taxon>
        <taxon>Bacillati</taxon>
        <taxon>Bacillota</taxon>
        <taxon>Clostridia</taxon>
        <taxon>Eubacteriales</taxon>
        <taxon>Peptococcaceae</taxon>
        <taxon>Peptococcus</taxon>
    </lineage>
</organism>
<dbReference type="InterPro" id="IPR052404">
    <property type="entry name" value="SPP1-like_terminase"/>
</dbReference>
<dbReference type="PANTHER" id="PTHR41328:SF2">
    <property type="entry name" value="TERMINASE SMALL SUBUNIT"/>
    <property type="match status" value="1"/>
</dbReference>
<dbReference type="OrthoDB" id="7358785at2"/>
<accession>A0A1G6RPK7</accession>
<evidence type="ECO:0000313" key="4">
    <source>
        <dbReference type="Proteomes" id="UP000198995"/>
    </source>
</evidence>
<dbReference type="PANTHER" id="PTHR41328">
    <property type="entry name" value="TERMINASE SMALL SUBUNIT-RELATED"/>
    <property type="match status" value="1"/>
</dbReference>